<dbReference type="InterPro" id="IPR015797">
    <property type="entry name" value="NUDIX_hydrolase-like_dom_sf"/>
</dbReference>
<dbReference type="SUPFAM" id="SSF55811">
    <property type="entry name" value="Nudix"/>
    <property type="match status" value="1"/>
</dbReference>
<proteinExistence type="inferred from homology"/>
<feature type="transmembrane region" description="Helical" evidence="9">
    <location>
        <begin position="350"/>
        <end position="377"/>
    </location>
</feature>
<reference evidence="11 12" key="1">
    <citation type="submission" date="2024-09" db="EMBL/GenBank/DDBJ databases">
        <title>The Natural Products Discovery Center: Release of the First 8490 Sequenced Strains for Exploring Actinobacteria Biosynthetic Diversity.</title>
        <authorList>
            <person name="Kalkreuter E."/>
            <person name="Kautsar S.A."/>
            <person name="Yang D."/>
            <person name="Bader C.D."/>
            <person name="Teijaro C.N."/>
            <person name="Fluegel L."/>
            <person name="Davis C.M."/>
            <person name="Simpson J.R."/>
            <person name="Lauterbach L."/>
            <person name="Steele A.D."/>
            <person name="Gui C."/>
            <person name="Meng S."/>
            <person name="Li G."/>
            <person name="Viehrig K."/>
            <person name="Ye F."/>
            <person name="Su P."/>
            <person name="Kiefer A.F."/>
            <person name="Nichols A."/>
            <person name="Cepeda A.J."/>
            <person name="Yan W."/>
            <person name="Fan B."/>
            <person name="Jiang Y."/>
            <person name="Adhikari A."/>
            <person name="Zheng C.-J."/>
            <person name="Schuster L."/>
            <person name="Cowan T.M."/>
            <person name="Smanski M.J."/>
            <person name="Chevrette M.G."/>
            <person name="De Carvalho L.P.S."/>
            <person name="Shen B."/>
        </authorList>
    </citation>
    <scope>NUCLEOTIDE SEQUENCE [LARGE SCALE GENOMIC DNA]</scope>
    <source>
        <strain evidence="11 12">NPDC058546</strain>
    </source>
</reference>
<sequence length="379" mass="40456">MTEYAPVDVTPPELRPSALALHVPEWAEAAATPADVTDWAARQARALIPFQVDENGWPMHPQGRTGRIGRNLGLWGENQAADPIVVAGYGQERRVLLITRSDIEQEAIPGGMVDAHLGETAPAALVRELREETGVDLRDHTPVILGRDVVADWRASDHAWVSSTSALYQLPATVTAVGADDALDANWYPFGDLAQLETAITAAGRTLYAAHRPLLQRALDHLATPVSDERMSQARGDVMTEIVRTDAKAASLLTASSLPLAVLVAVVPGRDIGPAAAVLVGIGAIGLVAALITVLLTIRPRLSGDPNGSYLRWANCTPEELAEDLTTDRRLERLATLSQIAEQKYRALRLAIDVTSGALIVLVLALLLVLVLALLGISA</sequence>
<keyword evidence="5" id="KW-0547">Nucleotide-binding</keyword>
<organism evidence="11 12">
    <name type="scientific">Streptomyces sindenensis</name>
    <dbReference type="NCBI Taxonomy" id="67363"/>
    <lineage>
        <taxon>Bacteria</taxon>
        <taxon>Bacillati</taxon>
        <taxon>Actinomycetota</taxon>
        <taxon>Actinomycetes</taxon>
        <taxon>Kitasatosporales</taxon>
        <taxon>Streptomycetaceae</taxon>
        <taxon>Streptomyces</taxon>
    </lineage>
</organism>
<keyword evidence="7" id="KW-0051">Antiviral defense</keyword>
<dbReference type="RefSeq" id="WP_382830933.1">
    <property type="nucleotide sequence ID" value="NZ_JBHXLY010000046.1"/>
</dbReference>
<accession>A0ABW6EQL5</accession>
<feature type="transmembrane region" description="Helical" evidence="9">
    <location>
        <begin position="249"/>
        <end position="269"/>
    </location>
</feature>
<evidence type="ECO:0000313" key="11">
    <source>
        <dbReference type="EMBL" id="MFD4217561.1"/>
    </source>
</evidence>
<comment type="caution">
    <text evidence="11">The sequence shown here is derived from an EMBL/GenBank/DDBJ whole genome shotgun (WGS) entry which is preliminary data.</text>
</comment>
<evidence type="ECO:0000256" key="4">
    <source>
        <dbReference type="ARBA" id="ARBA00022692"/>
    </source>
</evidence>
<evidence type="ECO:0000256" key="7">
    <source>
        <dbReference type="ARBA" id="ARBA00023118"/>
    </source>
</evidence>
<evidence type="ECO:0000256" key="5">
    <source>
        <dbReference type="ARBA" id="ARBA00022741"/>
    </source>
</evidence>
<evidence type="ECO:0000256" key="2">
    <source>
        <dbReference type="ARBA" id="ARBA00005582"/>
    </source>
</evidence>
<evidence type="ECO:0000256" key="9">
    <source>
        <dbReference type="SAM" id="Phobius"/>
    </source>
</evidence>
<evidence type="ECO:0000256" key="3">
    <source>
        <dbReference type="ARBA" id="ARBA00022475"/>
    </source>
</evidence>
<comment type="subcellular location">
    <subcellularLocation>
        <location evidence="1">Cell membrane</location>
    </subcellularLocation>
</comment>
<protein>
    <submittedName>
        <fullName evidence="11">Pycsar system effector family protein</fullName>
    </submittedName>
</protein>
<dbReference type="PANTHER" id="PTHR43736:SF1">
    <property type="entry name" value="DIHYDRONEOPTERIN TRIPHOSPHATE DIPHOSPHATASE"/>
    <property type="match status" value="1"/>
</dbReference>
<comment type="similarity">
    <text evidence="2">Belongs to the Nudix hydrolase family.</text>
</comment>
<keyword evidence="3" id="KW-1003">Cell membrane</keyword>
<dbReference type="PROSITE" id="PS51462">
    <property type="entry name" value="NUDIX"/>
    <property type="match status" value="1"/>
</dbReference>
<dbReference type="Gene3D" id="3.90.79.10">
    <property type="entry name" value="Nucleoside Triphosphate Pyrophosphohydrolase"/>
    <property type="match status" value="1"/>
</dbReference>
<evidence type="ECO:0000259" key="10">
    <source>
        <dbReference type="PROSITE" id="PS51462"/>
    </source>
</evidence>
<feature type="transmembrane region" description="Helical" evidence="9">
    <location>
        <begin position="275"/>
        <end position="298"/>
    </location>
</feature>
<evidence type="ECO:0000256" key="8">
    <source>
        <dbReference type="ARBA" id="ARBA00023136"/>
    </source>
</evidence>
<evidence type="ECO:0000256" key="6">
    <source>
        <dbReference type="ARBA" id="ARBA00022989"/>
    </source>
</evidence>
<dbReference type="InterPro" id="IPR043760">
    <property type="entry name" value="PycTM_dom"/>
</dbReference>
<feature type="domain" description="Nudix hydrolase" evidence="10">
    <location>
        <begin position="77"/>
        <end position="211"/>
    </location>
</feature>
<keyword evidence="4 9" id="KW-0812">Transmembrane</keyword>
<dbReference type="EMBL" id="JBHXOF010000033">
    <property type="protein sequence ID" value="MFD4217561.1"/>
    <property type="molecule type" value="Genomic_DNA"/>
</dbReference>
<keyword evidence="6 9" id="KW-1133">Transmembrane helix</keyword>
<name>A0ABW6EQL5_9ACTN</name>
<evidence type="ECO:0000256" key="1">
    <source>
        <dbReference type="ARBA" id="ARBA00004236"/>
    </source>
</evidence>
<evidence type="ECO:0000313" key="12">
    <source>
        <dbReference type="Proteomes" id="UP001598251"/>
    </source>
</evidence>
<keyword evidence="8 9" id="KW-0472">Membrane</keyword>
<dbReference type="Proteomes" id="UP001598251">
    <property type="component" value="Unassembled WGS sequence"/>
</dbReference>
<dbReference type="Pfam" id="PF18967">
    <property type="entry name" value="PycTM"/>
    <property type="match status" value="1"/>
</dbReference>
<keyword evidence="12" id="KW-1185">Reference proteome</keyword>
<dbReference type="InterPro" id="IPR000086">
    <property type="entry name" value="NUDIX_hydrolase_dom"/>
</dbReference>
<dbReference type="PANTHER" id="PTHR43736">
    <property type="entry name" value="ADP-RIBOSE PYROPHOSPHATASE"/>
    <property type="match status" value="1"/>
</dbReference>
<dbReference type="Pfam" id="PF00293">
    <property type="entry name" value="NUDIX"/>
    <property type="match status" value="1"/>
</dbReference>
<gene>
    <name evidence="11" type="ORF">ACFWSS_32315</name>
</gene>